<organism evidence="3 4">
    <name type="scientific">Natrinema longum</name>
    <dbReference type="NCBI Taxonomy" id="370324"/>
    <lineage>
        <taxon>Archaea</taxon>
        <taxon>Methanobacteriati</taxon>
        <taxon>Methanobacteriota</taxon>
        <taxon>Stenosarchaea group</taxon>
        <taxon>Halobacteria</taxon>
        <taxon>Halobacteriales</taxon>
        <taxon>Natrialbaceae</taxon>
        <taxon>Natrinema</taxon>
    </lineage>
</organism>
<dbReference type="GO" id="GO:0016788">
    <property type="term" value="F:hydrolase activity, acting on ester bonds"/>
    <property type="evidence" value="ECO:0007669"/>
    <property type="project" value="UniProtKB-ARBA"/>
</dbReference>
<protein>
    <submittedName>
        <fullName evidence="3">CocE/NonD family hydrolase</fullName>
    </submittedName>
</protein>
<dbReference type="PROSITE" id="PS51318">
    <property type="entry name" value="TAT"/>
    <property type="match status" value="1"/>
</dbReference>
<keyword evidence="1 3" id="KW-0378">Hydrolase</keyword>
<dbReference type="InterPro" id="IPR050261">
    <property type="entry name" value="FrsA_esterase"/>
</dbReference>
<dbReference type="Proteomes" id="UP000663191">
    <property type="component" value="Chromosome"/>
</dbReference>
<name>A0A8A2UDC6_9EURY</name>
<dbReference type="OrthoDB" id="25019at2157"/>
<evidence type="ECO:0000313" key="4">
    <source>
        <dbReference type="Proteomes" id="UP000663191"/>
    </source>
</evidence>
<dbReference type="KEGG" id="hlo:J0X27_07755"/>
<dbReference type="InterPro" id="IPR013736">
    <property type="entry name" value="Xaa-Pro_dipept_C"/>
</dbReference>
<evidence type="ECO:0000259" key="2">
    <source>
        <dbReference type="SMART" id="SM00939"/>
    </source>
</evidence>
<dbReference type="Pfam" id="PF02129">
    <property type="entry name" value="Peptidase_S15"/>
    <property type="match status" value="1"/>
</dbReference>
<evidence type="ECO:0000313" key="3">
    <source>
        <dbReference type="EMBL" id="QSW86696.1"/>
    </source>
</evidence>
<dbReference type="InterPro" id="IPR005674">
    <property type="entry name" value="CocE/Ser_esterase"/>
</dbReference>
<dbReference type="PANTHER" id="PTHR22946:SF9">
    <property type="entry name" value="POLYKETIDE TRANSFERASE AF380"/>
    <property type="match status" value="1"/>
</dbReference>
<reference evidence="3 4" key="1">
    <citation type="journal article" date="2006" name="Int. J. Syst. Evol. Microbiol.">
        <title>Haloterrigena longa sp. nov. and Haloterrigena limicola sp. nov., extremely halophilic archaea isolated from a salt lake.</title>
        <authorList>
            <person name="Cui H.L."/>
            <person name="Tohty D."/>
            <person name="Zhou P.J."/>
            <person name="Liu S.J."/>
        </authorList>
    </citation>
    <scope>NUCLEOTIDE SEQUENCE [LARGE SCALE GENOMIC DNA]</scope>
    <source>
        <strain evidence="3 4">ABH32</strain>
    </source>
</reference>
<dbReference type="NCBIfam" id="TIGR00976">
    <property type="entry name" value="CocE_NonD"/>
    <property type="match status" value="1"/>
</dbReference>
<dbReference type="RefSeq" id="WP_207271789.1">
    <property type="nucleotide sequence ID" value="NZ_CP071463.1"/>
</dbReference>
<dbReference type="InterPro" id="IPR006311">
    <property type="entry name" value="TAT_signal"/>
</dbReference>
<gene>
    <name evidence="3" type="ORF">J0X27_07755</name>
</gene>
<dbReference type="AlphaFoldDB" id="A0A8A2UDC6"/>
<dbReference type="SUPFAM" id="SSF53474">
    <property type="entry name" value="alpha/beta-Hydrolases"/>
    <property type="match status" value="1"/>
</dbReference>
<evidence type="ECO:0000256" key="1">
    <source>
        <dbReference type="ARBA" id="ARBA00022801"/>
    </source>
</evidence>
<dbReference type="GO" id="GO:0008239">
    <property type="term" value="F:dipeptidyl-peptidase activity"/>
    <property type="evidence" value="ECO:0007669"/>
    <property type="project" value="InterPro"/>
</dbReference>
<dbReference type="EMBL" id="CP071463">
    <property type="protein sequence ID" value="QSW86696.1"/>
    <property type="molecule type" value="Genomic_DNA"/>
</dbReference>
<dbReference type="PANTHER" id="PTHR22946">
    <property type="entry name" value="DIENELACTONE HYDROLASE DOMAIN-CONTAINING PROTEIN-RELATED"/>
    <property type="match status" value="1"/>
</dbReference>
<dbReference type="SMART" id="SM00939">
    <property type="entry name" value="PepX_C"/>
    <property type="match status" value="1"/>
</dbReference>
<accession>A0A8A2UDC6</accession>
<dbReference type="InterPro" id="IPR000383">
    <property type="entry name" value="Xaa-Pro-like_dom"/>
</dbReference>
<dbReference type="InterPro" id="IPR029058">
    <property type="entry name" value="AB_hydrolase_fold"/>
</dbReference>
<dbReference type="GeneID" id="63183629"/>
<keyword evidence="4" id="KW-1185">Reference proteome</keyword>
<feature type="domain" description="Xaa-Pro dipeptidyl-peptidase C-terminal" evidence="2">
    <location>
        <begin position="325"/>
        <end position="498"/>
    </location>
</feature>
<sequence length="506" mass="54697">MNVNRRTLLRATAAGGITATGMGIGTNPAAAIELDCALSREFFHGDGAFTTRDVTVESFDGTALAATLYVPDADGPHPAVLTTHGWGMSREFLRCTAGMYADNGYVVLAYDSRGYGGSGGEVGVDGPNEVGDVSALIDWLADHDDVIADGDDPSLGMDGGSYGGGIQLLAATRDDRIDAIVPRIAWNDFVTAVTPNGAIKSGWLTLLVGFGSASSRFTGDIGESIDPNLQDWYTEAMAENAIPEAALEYFEERSPTRFLEPLETPALVISGWRDTLFPPSEAVANYREIDDVGVESRLVMYGGGHNIDELAVTDEQHEYMNRAALDWMDRHVRGAETDVVPPVSLWDDQASRWRTSDDFPGAVERTVVGLEVLGGTTSTIRHRPFWNETASYEIESDGFRLRGTPALSVSIEAHDAPLLCFASLHHAEDPFSTEQIDDQVTGFRLEEPGTHRLDLDLEPLLREIPRGDALELRIEASDPFSLDEHGAATVHNDESTLTLPIAEGSL</sequence>
<proteinExistence type="predicted"/>
<dbReference type="Gene3D" id="3.40.50.1820">
    <property type="entry name" value="alpha/beta hydrolase"/>
    <property type="match status" value="1"/>
</dbReference>